<feature type="transmembrane region" description="Helical" evidence="1">
    <location>
        <begin position="32"/>
        <end position="50"/>
    </location>
</feature>
<name>A0A8I1WH09_BACIU</name>
<evidence type="ECO:0000313" key="3">
    <source>
        <dbReference type="Proteomes" id="UP000665181"/>
    </source>
</evidence>
<sequence>MKQKMHLRAVKSFNLVFREHFNLSQKFRQSSVRSLALFYFLFGNILIIFSY</sequence>
<evidence type="ECO:0000313" key="2">
    <source>
        <dbReference type="EMBL" id="MBO3795474.1"/>
    </source>
</evidence>
<proteinExistence type="predicted"/>
<protein>
    <submittedName>
        <fullName evidence="2">Uncharacterized protein</fullName>
    </submittedName>
</protein>
<dbReference type="Proteomes" id="UP000665181">
    <property type="component" value="Unassembled WGS sequence"/>
</dbReference>
<organism evidence="2 3">
    <name type="scientific">Bacillus subtilis</name>
    <dbReference type="NCBI Taxonomy" id="1423"/>
    <lineage>
        <taxon>Bacteria</taxon>
        <taxon>Bacillati</taxon>
        <taxon>Bacillota</taxon>
        <taxon>Bacilli</taxon>
        <taxon>Bacillales</taxon>
        <taxon>Bacillaceae</taxon>
        <taxon>Bacillus</taxon>
    </lineage>
</organism>
<keyword evidence="1" id="KW-0472">Membrane</keyword>
<gene>
    <name evidence="2" type="ORF">J5227_14405</name>
</gene>
<evidence type="ECO:0000256" key="1">
    <source>
        <dbReference type="SAM" id="Phobius"/>
    </source>
</evidence>
<dbReference type="AlphaFoldDB" id="A0A8I1WH09"/>
<keyword evidence="1" id="KW-0812">Transmembrane</keyword>
<comment type="caution">
    <text evidence="2">The sequence shown here is derived from an EMBL/GenBank/DDBJ whole genome shotgun (WGS) entry which is preliminary data.</text>
</comment>
<reference evidence="2" key="1">
    <citation type="submission" date="2021-03" db="EMBL/GenBank/DDBJ databases">
        <title>Isolation of Bacillus subtilis from fermented food sample.</title>
        <authorList>
            <person name="Lakshmanan V."/>
            <person name="Athira K."/>
            <person name="Rajagopal K."/>
        </authorList>
    </citation>
    <scope>NUCLEOTIDE SEQUENCE</scope>
    <source>
        <strain evidence="2">S1</strain>
    </source>
</reference>
<keyword evidence="1" id="KW-1133">Transmembrane helix</keyword>
<dbReference type="EMBL" id="JAGFPW010000012">
    <property type="protein sequence ID" value="MBO3795474.1"/>
    <property type="molecule type" value="Genomic_DNA"/>
</dbReference>
<dbReference type="RefSeq" id="WP_144530273.1">
    <property type="nucleotide sequence ID" value="NZ_JAGFPW010000012.1"/>
</dbReference>
<accession>A0A8I1WH09</accession>